<keyword evidence="2" id="KW-0802">TPR repeat</keyword>
<accession>X1BGQ2</accession>
<comment type="caution">
    <text evidence="3">The sequence shown here is derived from an EMBL/GenBank/DDBJ whole genome shotgun (WGS) entry which is preliminary data.</text>
</comment>
<dbReference type="InterPro" id="IPR019734">
    <property type="entry name" value="TPR_rpt"/>
</dbReference>
<dbReference type="SUPFAM" id="SSF48452">
    <property type="entry name" value="TPR-like"/>
    <property type="match status" value="1"/>
</dbReference>
<proteinExistence type="predicted"/>
<reference evidence="3" key="1">
    <citation type="journal article" date="2014" name="Front. Microbiol.">
        <title>High frequency of phylogenetically diverse reductive dehalogenase-homologous genes in deep subseafloor sedimentary metagenomes.</title>
        <authorList>
            <person name="Kawai M."/>
            <person name="Futagami T."/>
            <person name="Toyoda A."/>
            <person name="Takaki Y."/>
            <person name="Nishi S."/>
            <person name="Hori S."/>
            <person name="Arai W."/>
            <person name="Tsubouchi T."/>
            <person name="Morono Y."/>
            <person name="Uchiyama I."/>
            <person name="Ito T."/>
            <person name="Fujiyama A."/>
            <person name="Inagaki F."/>
            <person name="Takami H."/>
        </authorList>
    </citation>
    <scope>NUCLEOTIDE SEQUENCE</scope>
    <source>
        <strain evidence="3">Expedition CK06-06</strain>
    </source>
</reference>
<protein>
    <submittedName>
        <fullName evidence="3">Uncharacterized protein</fullName>
    </submittedName>
</protein>
<name>X1BGQ2_9ZZZZ</name>
<dbReference type="PANTHER" id="PTHR44943">
    <property type="entry name" value="CELLULOSE SYNTHASE OPERON PROTEIN C"/>
    <property type="match status" value="1"/>
</dbReference>
<dbReference type="SMART" id="SM00028">
    <property type="entry name" value="TPR"/>
    <property type="match status" value="4"/>
</dbReference>
<dbReference type="AlphaFoldDB" id="X1BGQ2"/>
<dbReference type="PANTHER" id="PTHR44943:SF8">
    <property type="entry name" value="TPR REPEAT-CONTAINING PROTEIN MJ0263"/>
    <property type="match status" value="1"/>
</dbReference>
<dbReference type="InterPro" id="IPR051685">
    <property type="entry name" value="Ycf3/AcsC/BcsC/TPR_MFPF"/>
</dbReference>
<keyword evidence="1" id="KW-0677">Repeat</keyword>
<dbReference type="Pfam" id="PF13432">
    <property type="entry name" value="TPR_16"/>
    <property type="match status" value="2"/>
</dbReference>
<dbReference type="NCBIfam" id="NF041770">
    <property type="entry name" value="CFI_box_CTERM"/>
    <property type="match status" value="1"/>
</dbReference>
<sequence length="285" mass="33084">MSMHSNLKNSIHTLYLQMGRADMIEQLPEVESQDQAYERWLEKVKDKEIMEHVTIQYEKGIDLENRRKFKKARKLYESLLAEYPDFTNAHCRLGYVLDSTKKFADAIDVFIRALEIDPEFDLVYFRTGQLMKMVGRVDEAETIYRKVIELNPRVAAARNNLGLILIDKKDWEGAKEQFRAILEDFPNAQNAKKNLRAAEKKRGRGGCFIATAAIGSDAAFEVDVLREFRDTYLFKSTIGQAIVKIYYTISPQPAKWIARHNSVRVVVRRLIIYPAIKLICLFQKK</sequence>
<dbReference type="InterPro" id="IPR011990">
    <property type="entry name" value="TPR-like_helical_dom_sf"/>
</dbReference>
<dbReference type="InterPro" id="IPR049886">
    <property type="entry name" value="CFI_box_CTERM_dom"/>
</dbReference>
<organism evidence="3">
    <name type="scientific">marine sediment metagenome</name>
    <dbReference type="NCBI Taxonomy" id="412755"/>
    <lineage>
        <taxon>unclassified sequences</taxon>
        <taxon>metagenomes</taxon>
        <taxon>ecological metagenomes</taxon>
    </lineage>
</organism>
<dbReference type="EMBL" id="BART01000359">
    <property type="protein sequence ID" value="GAG71221.1"/>
    <property type="molecule type" value="Genomic_DNA"/>
</dbReference>
<dbReference type="PROSITE" id="PS50005">
    <property type="entry name" value="TPR"/>
    <property type="match status" value="2"/>
</dbReference>
<dbReference type="Gene3D" id="1.25.40.10">
    <property type="entry name" value="Tetratricopeptide repeat domain"/>
    <property type="match status" value="1"/>
</dbReference>
<evidence type="ECO:0000256" key="2">
    <source>
        <dbReference type="ARBA" id="ARBA00022803"/>
    </source>
</evidence>
<gene>
    <name evidence="3" type="ORF">S01H4_01823</name>
</gene>
<evidence type="ECO:0000256" key="1">
    <source>
        <dbReference type="ARBA" id="ARBA00022737"/>
    </source>
</evidence>
<evidence type="ECO:0000313" key="3">
    <source>
        <dbReference type="EMBL" id="GAG71221.1"/>
    </source>
</evidence>